<evidence type="ECO:0008006" key="4">
    <source>
        <dbReference type="Google" id="ProtNLM"/>
    </source>
</evidence>
<proteinExistence type="predicted"/>
<dbReference type="EMBL" id="BAAAOF010000005">
    <property type="protein sequence ID" value="GAA1934777.1"/>
    <property type="molecule type" value="Genomic_DNA"/>
</dbReference>
<name>A0ABN2PWI3_9MICO</name>
<comment type="caution">
    <text evidence="2">The sequence shown here is derived from an EMBL/GenBank/DDBJ whole genome shotgun (WGS) entry which is preliminary data.</text>
</comment>
<keyword evidence="1" id="KW-1133">Transmembrane helix</keyword>
<protein>
    <recommendedName>
        <fullName evidence="4">Integral membrane protein</fullName>
    </recommendedName>
</protein>
<sequence>MTSRQLRALRGTAAAAVAAWTAAVSHTLGGGAAPSPWLVLVVILLAAPVAVLLAGRSLGLVRLSLTVVLAQLLLHVTFALTAGLDPTSGGHVHGAVLPSGGAIGVTLDPVMVSAHLLAAIATILVIARGEWMLRAISRGIHRLLRFAAIIVRSPLPAPPLRAGRQTVALLARAAASVVSRRGPPSVVAAA</sequence>
<organism evidence="2 3">
    <name type="scientific">Microbacterium aoyamense</name>
    <dbReference type="NCBI Taxonomy" id="344166"/>
    <lineage>
        <taxon>Bacteria</taxon>
        <taxon>Bacillati</taxon>
        <taxon>Actinomycetota</taxon>
        <taxon>Actinomycetes</taxon>
        <taxon>Micrococcales</taxon>
        <taxon>Microbacteriaceae</taxon>
        <taxon>Microbacterium</taxon>
    </lineage>
</organism>
<feature type="transmembrane region" description="Helical" evidence="1">
    <location>
        <begin position="61"/>
        <end position="82"/>
    </location>
</feature>
<feature type="transmembrane region" description="Helical" evidence="1">
    <location>
        <begin position="37"/>
        <end position="54"/>
    </location>
</feature>
<dbReference type="RefSeq" id="WP_248147294.1">
    <property type="nucleotide sequence ID" value="NZ_BAAAOF010000005.1"/>
</dbReference>
<feature type="transmembrane region" description="Helical" evidence="1">
    <location>
        <begin position="102"/>
        <end position="127"/>
    </location>
</feature>
<dbReference type="Proteomes" id="UP001501343">
    <property type="component" value="Unassembled WGS sequence"/>
</dbReference>
<keyword evidence="1" id="KW-0812">Transmembrane</keyword>
<keyword evidence="3" id="KW-1185">Reference proteome</keyword>
<gene>
    <name evidence="2" type="ORF">GCM10009775_28320</name>
</gene>
<evidence type="ECO:0000313" key="3">
    <source>
        <dbReference type="Proteomes" id="UP001501343"/>
    </source>
</evidence>
<evidence type="ECO:0000313" key="2">
    <source>
        <dbReference type="EMBL" id="GAA1934777.1"/>
    </source>
</evidence>
<reference evidence="2 3" key="1">
    <citation type="journal article" date="2019" name="Int. J. Syst. Evol. Microbiol.">
        <title>The Global Catalogue of Microorganisms (GCM) 10K type strain sequencing project: providing services to taxonomists for standard genome sequencing and annotation.</title>
        <authorList>
            <consortium name="The Broad Institute Genomics Platform"/>
            <consortium name="The Broad Institute Genome Sequencing Center for Infectious Disease"/>
            <person name="Wu L."/>
            <person name="Ma J."/>
        </authorList>
    </citation>
    <scope>NUCLEOTIDE SEQUENCE [LARGE SCALE GENOMIC DNA]</scope>
    <source>
        <strain evidence="2 3">JCM 14900</strain>
    </source>
</reference>
<keyword evidence="1" id="KW-0472">Membrane</keyword>
<evidence type="ECO:0000256" key="1">
    <source>
        <dbReference type="SAM" id="Phobius"/>
    </source>
</evidence>
<accession>A0ABN2PWI3</accession>